<dbReference type="InterPro" id="IPR033469">
    <property type="entry name" value="CYTH-like_dom_sf"/>
</dbReference>
<sequence>MRPTAVLGLRRAVIEVERKFSCGPKSGEIFHSNRGSPSFDRVENIGQSVFEDQYFDYRQQLFKNGVWIRRREGIWQAKVRTDRTNSTFTNSRFEELSEPGEVLRLVQRLVSGVKFLPTERDGSDIRQSGLEVMARYTTYRDTWRLNREFEVVLDRTDFGHWVGEVELQRDIEVDEDEMKAFNQRQAVSAAMDGDIQAFMERYQWAFPVDKPVGKLTAYFAKR</sequence>
<reference evidence="1" key="1">
    <citation type="submission" date="2014-02" db="EMBL/GenBank/DDBJ databases">
        <title>The Genome Sequence of Trichophyton rubrum (morphotype fischeri) CBS 288.86.</title>
        <authorList>
            <consortium name="The Broad Institute Genomics Platform"/>
            <person name="Cuomo C.A."/>
            <person name="White T.C."/>
            <person name="Graser Y."/>
            <person name="Martinez-Rossi N."/>
            <person name="Heitman J."/>
            <person name="Young S.K."/>
            <person name="Zeng Q."/>
            <person name="Gargeya S."/>
            <person name="Abouelleil A."/>
            <person name="Alvarado L."/>
            <person name="Chapman S.B."/>
            <person name="Gainer-Dewar J."/>
            <person name="Goldberg J."/>
            <person name="Griggs A."/>
            <person name="Gujja S."/>
            <person name="Hansen M."/>
            <person name="Howarth C."/>
            <person name="Imamovic A."/>
            <person name="Larimer J."/>
            <person name="Martinez D."/>
            <person name="Murphy C."/>
            <person name="Pearson M.D."/>
            <person name="Persinoti G."/>
            <person name="Poon T."/>
            <person name="Priest M."/>
            <person name="Roberts A.D."/>
            <person name="Saif S."/>
            <person name="Shea T.D."/>
            <person name="Sykes S.N."/>
            <person name="Wortman J."/>
            <person name="Nusbaum C."/>
            <person name="Birren B."/>
        </authorList>
    </citation>
    <scope>NUCLEOTIDE SEQUENCE [LARGE SCALE GENOMIC DNA]</scope>
    <source>
        <strain evidence="1">CBS 288.86</strain>
    </source>
</reference>
<organism evidence="1">
    <name type="scientific">Trichophyton rubrum CBS 288.86</name>
    <dbReference type="NCBI Taxonomy" id="1215330"/>
    <lineage>
        <taxon>Eukaryota</taxon>
        <taxon>Fungi</taxon>
        <taxon>Dikarya</taxon>
        <taxon>Ascomycota</taxon>
        <taxon>Pezizomycotina</taxon>
        <taxon>Eurotiomycetes</taxon>
        <taxon>Eurotiomycetidae</taxon>
        <taxon>Onygenales</taxon>
        <taxon>Arthrodermataceae</taxon>
        <taxon>Trichophyton</taxon>
    </lineage>
</organism>
<dbReference type="Proteomes" id="UP000023758">
    <property type="component" value="Unassembled WGS sequence"/>
</dbReference>
<name>A0A022W449_TRIRU</name>
<dbReference type="InterPro" id="IPR012177">
    <property type="entry name" value="ThTPase_euk"/>
</dbReference>
<dbReference type="SUPFAM" id="SSF55154">
    <property type="entry name" value="CYTH-like phosphatases"/>
    <property type="match status" value="1"/>
</dbReference>
<dbReference type="CDD" id="cd07758">
    <property type="entry name" value="ThTPase"/>
    <property type="match status" value="1"/>
</dbReference>
<dbReference type="Gene3D" id="2.40.320.10">
    <property type="entry name" value="Hypothetical Protein Pfu-838710-001"/>
    <property type="match status" value="1"/>
</dbReference>
<evidence type="ECO:0008006" key="2">
    <source>
        <dbReference type="Google" id="ProtNLM"/>
    </source>
</evidence>
<proteinExistence type="predicted"/>
<dbReference type="GO" id="GO:0000287">
    <property type="term" value="F:magnesium ion binding"/>
    <property type="evidence" value="ECO:0007669"/>
    <property type="project" value="TreeGrafter"/>
</dbReference>
<protein>
    <recommendedName>
        <fullName evidence="2">Thiamine-triphosphatase</fullName>
    </recommendedName>
</protein>
<gene>
    <name evidence="1" type="ORF">H103_03873</name>
</gene>
<dbReference type="PANTHER" id="PTHR14586:SF1">
    <property type="entry name" value="THIAMINE-TRIPHOSPHATASE"/>
    <property type="match status" value="1"/>
</dbReference>
<dbReference type="EMBL" id="KK207830">
    <property type="protein sequence ID" value="EZF53190.1"/>
    <property type="molecule type" value="Genomic_DNA"/>
</dbReference>
<dbReference type="GO" id="GO:0050333">
    <property type="term" value="F:thiamine triphosphate phosphatase activity"/>
    <property type="evidence" value="ECO:0007669"/>
    <property type="project" value="InterPro"/>
</dbReference>
<dbReference type="InterPro" id="IPR039582">
    <property type="entry name" value="THTPA"/>
</dbReference>
<dbReference type="GO" id="GO:0042357">
    <property type="term" value="P:thiamine diphosphate metabolic process"/>
    <property type="evidence" value="ECO:0007669"/>
    <property type="project" value="TreeGrafter"/>
</dbReference>
<dbReference type="GO" id="GO:0006772">
    <property type="term" value="P:thiamine metabolic process"/>
    <property type="evidence" value="ECO:0007669"/>
    <property type="project" value="InterPro"/>
</dbReference>
<dbReference type="PANTHER" id="PTHR14586">
    <property type="entry name" value="THIAMINE-TRIPHOSPHATASE"/>
    <property type="match status" value="1"/>
</dbReference>
<dbReference type="AlphaFoldDB" id="A0A022W449"/>
<evidence type="ECO:0000313" key="1">
    <source>
        <dbReference type="EMBL" id="EZF53190.1"/>
    </source>
</evidence>
<dbReference type="OrthoDB" id="442176at2759"/>
<accession>A0A022W449</accession>
<dbReference type="HOGENOM" id="CLU_057907_0_0_1"/>